<dbReference type="Pfam" id="PF13456">
    <property type="entry name" value="RVT_3"/>
    <property type="match status" value="1"/>
</dbReference>
<protein>
    <recommendedName>
        <fullName evidence="1">RNase H type-1 domain-containing protein</fullName>
    </recommendedName>
</protein>
<sequence length="149" mass="17171">MQQGRRDCTPSVQRLHVYKTGPAKVRNNSFVHRSGARMEAVVKYYPELYKKRETKGGGQQIEEWLKKNFDASYQGHQNRSISSIIIRNNEGLVMASCVYPVANVRDLTMIEAWVCFQAVTFIEKLGFRDVCVEGDALTIIRKLRDREND</sequence>
<evidence type="ECO:0000313" key="3">
    <source>
        <dbReference type="Proteomes" id="UP000593560"/>
    </source>
</evidence>
<proteinExistence type="predicted"/>
<reference evidence="2 3" key="1">
    <citation type="journal article" date="2019" name="Genome Biol. Evol.">
        <title>Insights into the evolution of the New World diploid cottons (Gossypium, subgenus Houzingenia) based on genome sequencing.</title>
        <authorList>
            <person name="Grover C.E."/>
            <person name="Arick M.A. 2nd"/>
            <person name="Thrash A."/>
            <person name="Conover J.L."/>
            <person name="Sanders W.S."/>
            <person name="Peterson D.G."/>
            <person name="Frelichowski J.E."/>
            <person name="Scheffler J.A."/>
            <person name="Scheffler B.E."/>
            <person name="Wendel J.F."/>
        </authorList>
    </citation>
    <scope>NUCLEOTIDE SEQUENCE [LARGE SCALE GENOMIC DNA]</scope>
    <source>
        <strain evidence="2">0</strain>
        <tissue evidence="2">Leaf</tissue>
    </source>
</reference>
<dbReference type="InterPro" id="IPR002156">
    <property type="entry name" value="RNaseH_domain"/>
</dbReference>
<feature type="domain" description="RNase H type-1" evidence="1">
    <location>
        <begin position="68"/>
        <end position="147"/>
    </location>
</feature>
<dbReference type="EMBL" id="JABFAD010000007">
    <property type="protein sequence ID" value="MBA0803183.1"/>
    <property type="molecule type" value="Genomic_DNA"/>
</dbReference>
<dbReference type="PANTHER" id="PTHR47074:SF61">
    <property type="entry name" value="RNASE H TYPE-1 DOMAIN-CONTAINING PROTEIN"/>
    <property type="match status" value="1"/>
</dbReference>
<dbReference type="PANTHER" id="PTHR47074">
    <property type="entry name" value="BNAC02G40300D PROTEIN"/>
    <property type="match status" value="1"/>
</dbReference>
<dbReference type="GO" id="GO:0004523">
    <property type="term" value="F:RNA-DNA hybrid ribonuclease activity"/>
    <property type="evidence" value="ECO:0007669"/>
    <property type="project" value="InterPro"/>
</dbReference>
<dbReference type="GO" id="GO:0003676">
    <property type="term" value="F:nucleic acid binding"/>
    <property type="evidence" value="ECO:0007669"/>
    <property type="project" value="InterPro"/>
</dbReference>
<dbReference type="Proteomes" id="UP000593560">
    <property type="component" value="Unassembled WGS sequence"/>
</dbReference>
<gene>
    <name evidence="2" type="ORF">Gohar_013425</name>
</gene>
<evidence type="ECO:0000259" key="1">
    <source>
        <dbReference type="Pfam" id="PF13456"/>
    </source>
</evidence>
<keyword evidence="3" id="KW-1185">Reference proteome</keyword>
<dbReference type="InterPro" id="IPR052929">
    <property type="entry name" value="RNase_H-like_EbsB-rel"/>
</dbReference>
<name>A0A7J9H018_9ROSI</name>
<dbReference type="OrthoDB" id="1748820at2759"/>
<organism evidence="2 3">
    <name type="scientific">Gossypium harknessii</name>
    <dbReference type="NCBI Taxonomy" id="34285"/>
    <lineage>
        <taxon>Eukaryota</taxon>
        <taxon>Viridiplantae</taxon>
        <taxon>Streptophyta</taxon>
        <taxon>Embryophyta</taxon>
        <taxon>Tracheophyta</taxon>
        <taxon>Spermatophyta</taxon>
        <taxon>Magnoliopsida</taxon>
        <taxon>eudicotyledons</taxon>
        <taxon>Gunneridae</taxon>
        <taxon>Pentapetalae</taxon>
        <taxon>rosids</taxon>
        <taxon>malvids</taxon>
        <taxon>Malvales</taxon>
        <taxon>Malvaceae</taxon>
        <taxon>Malvoideae</taxon>
        <taxon>Gossypium</taxon>
    </lineage>
</organism>
<feature type="non-terminal residue" evidence="2">
    <location>
        <position position="1"/>
    </location>
</feature>
<comment type="caution">
    <text evidence="2">The sequence shown here is derived from an EMBL/GenBank/DDBJ whole genome shotgun (WGS) entry which is preliminary data.</text>
</comment>
<evidence type="ECO:0000313" key="2">
    <source>
        <dbReference type="EMBL" id="MBA0803183.1"/>
    </source>
</evidence>
<dbReference type="AlphaFoldDB" id="A0A7J9H018"/>
<accession>A0A7J9H018</accession>